<dbReference type="InterPro" id="IPR004375">
    <property type="entry name" value="NanQ/TabA/YiaL"/>
</dbReference>
<dbReference type="EMBL" id="VUNR01000038">
    <property type="protein sequence ID" value="MSU09873.1"/>
    <property type="molecule type" value="Genomic_DNA"/>
</dbReference>
<protein>
    <submittedName>
        <fullName evidence="1">DUF386 domain-containing protein</fullName>
    </submittedName>
</protein>
<dbReference type="PANTHER" id="PTHR34986:SF1">
    <property type="entry name" value="PROTEIN YIAL"/>
    <property type="match status" value="1"/>
</dbReference>
<dbReference type="InterPro" id="IPR037012">
    <property type="entry name" value="NanQ/TabA/YiaL_sf"/>
</dbReference>
<evidence type="ECO:0000313" key="1">
    <source>
        <dbReference type="EMBL" id="MSU09873.1"/>
    </source>
</evidence>
<keyword evidence="2" id="KW-1185">Reference proteome</keyword>
<dbReference type="Gene3D" id="2.60.120.370">
    <property type="entry name" value="YhcH/YjgK/YiaL"/>
    <property type="match status" value="1"/>
</dbReference>
<reference evidence="1 2" key="1">
    <citation type="submission" date="2019-08" db="EMBL/GenBank/DDBJ databases">
        <title>In-depth cultivation of the pig gut microbiome towards novel bacterial diversity and tailored functional studies.</title>
        <authorList>
            <person name="Wylensek D."/>
            <person name="Hitch T.C.A."/>
            <person name="Clavel T."/>
        </authorList>
    </citation>
    <scope>NUCLEOTIDE SEQUENCE [LARGE SCALE GENOMIC DNA]</scope>
    <source>
        <strain evidence="1 2">WCA-693-APC-5D-A</strain>
    </source>
</reference>
<dbReference type="SUPFAM" id="SSF51197">
    <property type="entry name" value="Clavaminate synthase-like"/>
    <property type="match status" value="1"/>
</dbReference>
<evidence type="ECO:0000313" key="2">
    <source>
        <dbReference type="Proteomes" id="UP000433181"/>
    </source>
</evidence>
<dbReference type="PANTHER" id="PTHR34986">
    <property type="entry name" value="EVOLVED BETA-GALACTOSIDASE SUBUNIT BETA"/>
    <property type="match status" value="1"/>
</dbReference>
<dbReference type="NCBIfam" id="TIGR00022">
    <property type="entry name" value="YhcH/YjgK/YiaL family protein"/>
    <property type="match status" value="1"/>
</dbReference>
<dbReference type="AlphaFoldDB" id="A0A6I2UE91"/>
<name>A0A6I2UE91_9FIRM</name>
<sequence length="172" mass="19131">MKVLSGLFLKESISLIIGNISEAASGFSKYPEAVREALQYLCQQDFKNMADGRYPIHGEDSFAILQRYNTRVPESGKPEAHRQYVDIQYIVEGREELGWCPMSPELKVCEPYDGEKDIVFFDKLIPISGITLEAGNFAVLYPTDVHRPCGSLGDSSVPVTKVVVKIAVDSIK</sequence>
<organism evidence="1 2">
    <name type="scientific">Anaerovibrio slackiae</name>
    <dbReference type="NCBI Taxonomy" id="2652309"/>
    <lineage>
        <taxon>Bacteria</taxon>
        <taxon>Bacillati</taxon>
        <taxon>Bacillota</taxon>
        <taxon>Negativicutes</taxon>
        <taxon>Selenomonadales</taxon>
        <taxon>Selenomonadaceae</taxon>
        <taxon>Anaerovibrio</taxon>
    </lineage>
</organism>
<proteinExistence type="predicted"/>
<dbReference type="Proteomes" id="UP000433181">
    <property type="component" value="Unassembled WGS sequence"/>
</dbReference>
<gene>
    <name evidence="1" type="ORF">FYJ84_12910</name>
</gene>
<dbReference type="GO" id="GO:0005829">
    <property type="term" value="C:cytosol"/>
    <property type="evidence" value="ECO:0007669"/>
    <property type="project" value="TreeGrafter"/>
</dbReference>
<dbReference type="Pfam" id="PF04074">
    <property type="entry name" value="DUF386"/>
    <property type="match status" value="1"/>
</dbReference>
<comment type="caution">
    <text evidence="1">The sequence shown here is derived from an EMBL/GenBank/DDBJ whole genome shotgun (WGS) entry which is preliminary data.</text>
</comment>
<accession>A0A6I2UE91</accession>